<keyword evidence="3" id="KW-0328">Glycosyltransferase</keyword>
<dbReference type="PANTHER" id="PTHR12526">
    <property type="entry name" value="GLYCOSYLTRANSFERASE"/>
    <property type="match status" value="1"/>
</dbReference>
<dbReference type="Proteomes" id="UP000464524">
    <property type="component" value="Chromosome"/>
</dbReference>
<evidence type="ECO:0000259" key="2">
    <source>
        <dbReference type="Pfam" id="PF13439"/>
    </source>
</evidence>
<dbReference type="Pfam" id="PF13439">
    <property type="entry name" value="Glyco_transf_4"/>
    <property type="match status" value="1"/>
</dbReference>
<dbReference type="PANTHER" id="PTHR12526:SF630">
    <property type="entry name" value="GLYCOSYLTRANSFERASE"/>
    <property type="match status" value="1"/>
</dbReference>
<dbReference type="SUPFAM" id="SSF53756">
    <property type="entry name" value="UDP-Glycosyltransferase/glycogen phosphorylase"/>
    <property type="match status" value="1"/>
</dbReference>
<accession>A0A857JIG8</accession>
<keyword evidence="3" id="KW-0808">Transferase</keyword>
<name>A0A857JIG8_9ALTE</name>
<gene>
    <name evidence="3" type="ORF">FX988_01635</name>
</gene>
<organism evidence="3 4">
    <name type="scientific">Paraglaciecola mesophila</name>
    <dbReference type="NCBI Taxonomy" id="197222"/>
    <lineage>
        <taxon>Bacteria</taxon>
        <taxon>Pseudomonadati</taxon>
        <taxon>Pseudomonadota</taxon>
        <taxon>Gammaproteobacteria</taxon>
        <taxon>Alteromonadales</taxon>
        <taxon>Alteromonadaceae</taxon>
        <taxon>Paraglaciecola</taxon>
    </lineage>
</organism>
<keyword evidence="4" id="KW-1185">Reference proteome</keyword>
<evidence type="ECO:0000313" key="3">
    <source>
        <dbReference type="EMBL" id="QHJ11406.1"/>
    </source>
</evidence>
<dbReference type="GO" id="GO:0016757">
    <property type="term" value="F:glycosyltransferase activity"/>
    <property type="evidence" value="ECO:0007669"/>
    <property type="project" value="UniProtKB-KW"/>
</dbReference>
<dbReference type="Pfam" id="PF00534">
    <property type="entry name" value="Glycos_transf_1"/>
    <property type="match status" value="1"/>
</dbReference>
<sequence>MGLKKVLFLHKWFALSGGVERVHLNLSNALASEGITSEFYVYDIKGDKKAGYDKLIESKTATHPNQTEGFIKKLRHLFAHIKAQKIDVIIAATETANILAAFCAVRFPSLSVVYTRHCAFDVSDQKLSPAKIKLLYNFYSLTGGAIVTVSGSLQQELLRNIRLGRKHVEFIPNAVVDKQVIEKSQTNTDNFISSDYFCAVGRLVEQKGFDMLIQAYAKARTKNSRLPKLIIVGIGEQLDELNRLAESLNVQEYVEFYGFTDNPYYIIRHAQAFILSSRHEGMPTALVEAMYLNTPVIAFDCPTGPSELIENGSNGFLVEANNVYKLADAIIQYEQLRGKEIAQSVSAFEYQSVARRYINEFSG</sequence>
<dbReference type="InterPro" id="IPR001296">
    <property type="entry name" value="Glyco_trans_1"/>
</dbReference>
<dbReference type="AlphaFoldDB" id="A0A857JIG8"/>
<evidence type="ECO:0000313" key="4">
    <source>
        <dbReference type="Proteomes" id="UP000464524"/>
    </source>
</evidence>
<dbReference type="OrthoDB" id="9792269at2"/>
<dbReference type="KEGG" id="pmes:FX988_01635"/>
<dbReference type="GO" id="GO:1901135">
    <property type="term" value="P:carbohydrate derivative metabolic process"/>
    <property type="evidence" value="ECO:0007669"/>
    <property type="project" value="UniProtKB-ARBA"/>
</dbReference>
<protein>
    <submittedName>
        <fullName evidence="3">N-acetylgalactosamine-N, N'-diacetylbacillosaminyl-diphospho-undecaprenol 4-alpha-N-acetylgalactosaminyltransferase</fullName>
        <ecNumber evidence="3">2.4.1.291</ecNumber>
    </submittedName>
</protein>
<dbReference type="RefSeq" id="WP_160179157.1">
    <property type="nucleotide sequence ID" value="NZ_CP047656.1"/>
</dbReference>
<dbReference type="EMBL" id="CP047656">
    <property type="protein sequence ID" value="QHJ11406.1"/>
    <property type="molecule type" value="Genomic_DNA"/>
</dbReference>
<evidence type="ECO:0000259" key="1">
    <source>
        <dbReference type="Pfam" id="PF00534"/>
    </source>
</evidence>
<reference evidence="3 4" key="1">
    <citation type="submission" date="2019-12" db="EMBL/GenBank/DDBJ databases">
        <title>Genome sequencing and assembly of endphytes of Porphyra tenera.</title>
        <authorList>
            <person name="Park J.M."/>
            <person name="Shin R."/>
            <person name="Jo S.H."/>
        </authorList>
    </citation>
    <scope>NUCLEOTIDE SEQUENCE [LARGE SCALE GENOMIC DNA]</scope>
    <source>
        <strain evidence="3 4">GPM4</strain>
    </source>
</reference>
<dbReference type="Gene3D" id="3.40.50.2000">
    <property type="entry name" value="Glycogen Phosphorylase B"/>
    <property type="match status" value="2"/>
</dbReference>
<dbReference type="EC" id="2.4.1.291" evidence="3"/>
<dbReference type="CDD" id="cd03811">
    <property type="entry name" value="GT4_GT28_WabH-like"/>
    <property type="match status" value="1"/>
</dbReference>
<feature type="domain" description="Glycosyltransferase subfamily 4-like N-terminal" evidence="2">
    <location>
        <begin position="17"/>
        <end position="175"/>
    </location>
</feature>
<dbReference type="InterPro" id="IPR028098">
    <property type="entry name" value="Glyco_trans_4-like_N"/>
</dbReference>
<proteinExistence type="predicted"/>
<feature type="domain" description="Glycosyl transferase family 1" evidence="1">
    <location>
        <begin position="195"/>
        <end position="337"/>
    </location>
</feature>